<dbReference type="InterPro" id="IPR007484">
    <property type="entry name" value="Peptidase_M28"/>
</dbReference>
<sequence>MRTFLATHWKSIVALVILVLLAVITMSPGAATPGLAARLRTNVESIASSEHNPATHAARYIEDTLAQQGYRVRRQEYLADRVVVRNIEVSLANVAAGARPDRIFIIGAHYSPTPGAGDNGSGAAAVLELARLLRAAHPRQGTEVRFTFLVNEGPPGPAGHDPAPGNFIAFVGTRAWAQVVAQALAAFRAGPDLPAQGLAAPAYVQGLTLSGPGYPALMLTDTAFLRSPYDDTASDTTDKLNYTSMARVVAGLSHAIATLAGTTSG</sequence>
<protein>
    <submittedName>
        <fullName evidence="2">M28 family peptidase</fullName>
    </submittedName>
</protein>
<dbReference type="Proteomes" id="UP001206126">
    <property type="component" value="Unassembled WGS sequence"/>
</dbReference>
<dbReference type="RefSeq" id="WP_258821124.1">
    <property type="nucleotide sequence ID" value="NZ_JANUHB010000001.1"/>
</dbReference>
<gene>
    <name evidence="2" type="ORF">NX774_05385</name>
</gene>
<accession>A0ABT2D7R9</accession>
<evidence type="ECO:0000313" key="2">
    <source>
        <dbReference type="EMBL" id="MCS0807355.1"/>
    </source>
</evidence>
<proteinExistence type="predicted"/>
<reference evidence="2 3" key="1">
    <citation type="submission" date="2022-08" db="EMBL/GenBank/DDBJ databases">
        <title>Reclassification of Massilia species as members of the genera Telluria, Duganella, Pseudoduganella, Mokoshia gen. nov. and Zemynaea gen. nov. using orthogonal and non-orthogonal genome-based approaches.</title>
        <authorList>
            <person name="Bowman J.P."/>
        </authorList>
    </citation>
    <scope>NUCLEOTIDE SEQUENCE [LARGE SCALE GENOMIC DNA]</scope>
    <source>
        <strain evidence="2 3">JCM 31605</strain>
    </source>
</reference>
<evidence type="ECO:0000313" key="3">
    <source>
        <dbReference type="Proteomes" id="UP001206126"/>
    </source>
</evidence>
<dbReference type="InterPro" id="IPR045175">
    <property type="entry name" value="M28_fam"/>
</dbReference>
<feature type="domain" description="Peptidase M28" evidence="1">
    <location>
        <begin position="97"/>
        <end position="152"/>
    </location>
</feature>
<dbReference type="SUPFAM" id="SSF53187">
    <property type="entry name" value="Zn-dependent exopeptidases"/>
    <property type="match status" value="1"/>
</dbReference>
<comment type="caution">
    <text evidence="2">The sequence shown here is derived from an EMBL/GenBank/DDBJ whole genome shotgun (WGS) entry which is preliminary data.</text>
</comment>
<keyword evidence="3" id="KW-1185">Reference proteome</keyword>
<organism evidence="2 3">
    <name type="scientific">Massilia agilis</name>
    <dbReference type="NCBI Taxonomy" id="1811226"/>
    <lineage>
        <taxon>Bacteria</taxon>
        <taxon>Pseudomonadati</taxon>
        <taxon>Pseudomonadota</taxon>
        <taxon>Betaproteobacteria</taxon>
        <taxon>Burkholderiales</taxon>
        <taxon>Oxalobacteraceae</taxon>
        <taxon>Telluria group</taxon>
        <taxon>Massilia</taxon>
    </lineage>
</organism>
<dbReference type="EMBL" id="JANUHB010000001">
    <property type="protein sequence ID" value="MCS0807355.1"/>
    <property type="molecule type" value="Genomic_DNA"/>
</dbReference>
<evidence type="ECO:0000259" key="1">
    <source>
        <dbReference type="Pfam" id="PF04389"/>
    </source>
</evidence>
<dbReference type="PANTHER" id="PTHR12147">
    <property type="entry name" value="METALLOPEPTIDASE M28 FAMILY MEMBER"/>
    <property type="match status" value="1"/>
</dbReference>
<dbReference type="PANTHER" id="PTHR12147:SF26">
    <property type="entry name" value="PEPTIDASE M28 DOMAIN-CONTAINING PROTEIN"/>
    <property type="match status" value="1"/>
</dbReference>
<dbReference type="Pfam" id="PF04389">
    <property type="entry name" value="Peptidase_M28"/>
    <property type="match status" value="1"/>
</dbReference>
<name>A0ABT2D7R9_9BURK</name>
<dbReference type="Gene3D" id="3.40.630.10">
    <property type="entry name" value="Zn peptidases"/>
    <property type="match status" value="1"/>
</dbReference>